<feature type="compositionally biased region" description="Basic and acidic residues" evidence="1">
    <location>
        <begin position="45"/>
        <end position="57"/>
    </location>
</feature>
<organism evidence="2 3">
    <name type="scientific">Phyllostomus discolor</name>
    <name type="common">pale spear-nosed bat</name>
    <dbReference type="NCBI Taxonomy" id="89673"/>
    <lineage>
        <taxon>Eukaryota</taxon>
        <taxon>Metazoa</taxon>
        <taxon>Chordata</taxon>
        <taxon>Craniata</taxon>
        <taxon>Vertebrata</taxon>
        <taxon>Euteleostomi</taxon>
        <taxon>Mammalia</taxon>
        <taxon>Eutheria</taxon>
        <taxon>Laurasiatheria</taxon>
        <taxon>Chiroptera</taxon>
        <taxon>Yangochiroptera</taxon>
        <taxon>Phyllostomidae</taxon>
        <taxon>Phyllostominae</taxon>
        <taxon>Phyllostomus</taxon>
    </lineage>
</organism>
<feature type="region of interest" description="Disordered" evidence="1">
    <location>
        <begin position="33"/>
        <end position="57"/>
    </location>
</feature>
<comment type="caution">
    <text evidence="2">The sequence shown here is derived from an EMBL/GenBank/DDBJ whole genome shotgun (WGS) entry which is preliminary data.</text>
</comment>
<reference evidence="2 3" key="1">
    <citation type="journal article" date="2020" name="Nature">
        <title>Six reference-quality genomes reveal evolution of bat adaptations.</title>
        <authorList>
            <person name="Jebb D."/>
            <person name="Huang Z."/>
            <person name="Pippel M."/>
            <person name="Hughes G.M."/>
            <person name="Lavrichenko K."/>
            <person name="Devanna P."/>
            <person name="Winkler S."/>
            <person name="Jermiin L.S."/>
            <person name="Skirmuntt E.C."/>
            <person name="Katzourakis A."/>
            <person name="Burkitt-Gray L."/>
            <person name="Ray D.A."/>
            <person name="Sullivan K.A.M."/>
            <person name="Roscito J.G."/>
            <person name="Kirilenko B.M."/>
            <person name="Davalos L.M."/>
            <person name="Corthals A.P."/>
            <person name="Power M.L."/>
            <person name="Jones G."/>
            <person name="Ransome R.D."/>
            <person name="Dechmann D.K.N."/>
            <person name="Locatelli A.G."/>
            <person name="Puechmaille S.J."/>
            <person name="Fedrigo O."/>
            <person name="Jarvis E.D."/>
            <person name="Hiller M."/>
            <person name="Vernes S.C."/>
            <person name="Myers E.W."/>
            <person name="Teeling E.C."/>
        </authorList>
    </citation>
    <scope>NUCLEOTIDE SEQUENCE [LARGE SCALE GENOMIC DNA]</scope>
    <source>
        <strain evidence="2">Bat1K_MPI-CBG_1</strain>
    </source>
</reference>
<proteinExistence type="predicted"/>
<name>A0A834BFD4_9CHIR</name>
<sequence>MSPYPEAITVCVTVGTLDQLAEGGYLSQFSTLSQEQQKMNIPQKGEGREKGGRETSM</sequence>
<dbReference type="AlphaFoldDB" id="A0A834BFD4"/>
<evidence type="ECO:0000313" key="3">
    <source>
        <dbReference type="Proteomes" id="UP000664940"/>
    </source>
</evidence>
<gene>
    <name evidence="2" type="ORF">HJG60_020846</name>
</gene>
<protein>
    <submittedName>
        <fullName evidence="2">Zinc finger protein 510</fullName>
    </submittedName>
</protein>
<dbReference type="EMBL" id="JABVXQ010000002">
    <property type="protein sequence ID" value="KAF6128368.1"/>
    <property type="molecule type" value="Genomic_DNA"/>
</dbReference>
<evidence type="ECO:0000313" key="2">
    <source>
        <dbReference type="EMBL" id="KAF6128368.1"/>
    </source>
</evidence>
<dbReference type="Proteomes" id="UP000664940">
    <property type="component" value="Unassembled WGS sequence"/>
</dbReference>
<accession>A0A834BFD4</accession>
<evidence type="ECO:0000256" key="1">
    <source>
        <dbReference type="SAM" id="MobiDB-lite"/>
    </source>
</evidence>